<comment type="similarity">
    <text evidence="1">Belongs to the TCP11 family.</text>
</comment>
<reference evidence="3" key="1">
    <citation type="journal article" date="2023" name="Mol. Plant Microbe Interact.">
        <title>Elucidating the Obligate Nature and Biological Capacity of an Invasive Fungal Corn Pathogen.</title>
        <authorList>
            <person name="MacCready J.S."/>
            <person name="Roggenkamp E.M."/>
            <person name="Gdanetz K."/>
            <person name="Chilvers M.I."/>
        </authorList>
    </citation>
    <scope>NUCLEOTIDE SEQUENCE</scope>
    <source>
        <strain evidence="3">PM02</strain>
    </source>
</reference>
<dbReference type="PANTHER" id="PTHR12832:SF11">
    <property type="entry name" value="LD23868P"/>
    <property type="match status" value="1"/>
</dbReference>
<accession>A0AAD9MBF3</accession>
<dbReference type="InterPro" id="IPR008862">
    <property type="entry name" value="Tcp11"/>
</dbReference>
<dbReference type="Pfam" id="PF05794">
    <property type="entry name" value="Tcp11"/>
    <property type="match status" value="1"/>
</dbReference>
<protein>
    <recommendedName>
        <fullName evidence="5">T-complex 11</fullName>
    </recommendedName>
</protein>
<organism evidence="3 4">
    <name type="scientific">Phyllachora maydis</name>
    <dbReference type="NCBI Taxonomy" id="1825666"/>
    <lineage>
        <taxon>Eukaryota</taxon>
        <taxon>Fungi</taxon>
        <taxon>Dikarya</taxon>
        <taxon>Ascomycota</taxon>
        <taxon>Pezizomycotina</taxon>
        <taxon>Sordariomycetes</taxon>
        <taxon>Sordariomycetidae</taxon>
        <taxon>Phyllachorales</taxon>
        <taxon>Phyllachoraceae</taxon>
        <taxon>Phyllachora</taxon>
    </lineage>
</organism>
<evidence type="ECO:0000256" key="2">
    <source>
        <dbReference type="SAM" id="MobiDB-lite"/>
    </source>
</evidence>
<evidence type="ECO:0000313" key="4">
    <source>
        <dbReference type="Proteomes" id="UP001217918"/>
    </source>
</evidence>
<feature type="compositionally biased region" description="Polar residues" evidence="2">
    <location>
        <begin position="28"/>
        <end position="40"/>
    </location>
</feature>
<sequence length="619" mass="69266">MAASAEVENQEDAGETDPTADFRAAAGQSLSRNSTPNSVSPCPRPQDDYFSPTPSLEPPVTRNTLSELDVNKIIHNPKLRHDINFDPELHFRPNLDGEKGKKKKDRADIFWATLKQQLTHFALDRDSFNKTLRRDEDWCLPMLLKAVKDIITTLVPARDRDLLSDGLNIELLMQQFNRGVADLEKLASWLSSVLKLHCAPMRDEWVDRMYRHLSNGNRHNDIDDLVTGLRELLSVLEAMKLDVANHQIRCLRPVLIEDTVHFEQRFFRKKIQTKKLSIVVAHAWYRDGCAQLADSPEKSQFVQAFGDSAAFFFSLTNMMLPSTTLEPERTPRTFLFDDERISKIRSDLLDTICLEICMRKFDELEQLSSISPVLASDATETPGSRWSLCNFNAHPTSRPSSWTFSDRGSDTSSRPSSGFLGTLPLLSDPAESRAKCVALHDSLLALLHTAAPPVLNNSIQRWRDLAQSMALQIMRYVDVPPAARGSFASFEAALEADLCNPQGDLFRQVEAAMRQRLLASLAKSVKEFKKYSGVGIFSVATGGRVNGPARAADPGRERVDRDPGGFASAPDSTPISCGLRDEDCVDELAVRLAHVGILHWRVWSELVYLVEPDVEDAQG</sequence>
<dbReference type="PANTHER" id="PTHR12832">
    <property type="entry name" value="TESTIS-SPECIFIC PROTEIN PBS13 T-COMPLEX 11"/>
    <property type="match status" value="1"/>
</dbReference>
<feature type="region of interest" description="Disordered" evidence="2">
    <location>
        <begin position="396"/>
        <end position="416"/>
    </location>
</feature>
<keyword evidence="4" id="KW-1185">Reference proteome</keyword>
<evidence type="ECO:0008006" key="5">
    <source>
        <dbReference type="Google" id="ProtNLM"/>
    </source>
</evidence>
<comment type="caution">
    <text evidence="3">The sequence shown here is derived from an EMBL/GenBank/DDBJ whole genome shotgun (WGS) entry which is preliminary data.</text>
</comment>
<dbReference type="GO" id="GO:0010737">
    <property type="term" value="P:protein kinase A signaling"/>
    <property type="evidence" value="ECO:0007669"/>
    <property type="project" value="TreeGrafter"/>
</dbReference>
<proteinExistence type="inferred from homology"/>
<evidence type="ECO:0000256" key="1">
    <source>
        <dbReference type="ARBA" id="ARBA00010954"/>
    </source>
</evidence>
<name>A0AAD9MBF3_9PEZI</name>
<dbReference type="AlphaFoldDB" id="A0AAD9MBF3"/>
<feature type="region of interest" description="Disordered" evidence="2">
    <location>
        <begin position="548"/>
        <end position="573"/>
    </location>
</feature>
<gene>
    <name evidence="3" type="ORF">P8C59_005422</name>
</gene>
<feature type="compositionally biased region" description="Basic and acidic residues" evidence="2">
    <location>
        <begin position="553"/>
        <end position="563"/>
    </location>
</feature>
<feature type="region of interest" description="Disordered" evidence="2">
    <location>
        <begin position="1"/>
        <end position="62"/>
    </location>
</feature>
<dbReference type="Proteomes" id="UP001217918">
    <property type="component" value="Unassembled WGS sequence"/>
</dbReference>
<dbReference type="EMBL" id="JAQQPM010000004">
    <property type="protein sequence ID" value="KAK2070964.1"/>
    <property type="molecule type" value="Genomic_DNA"/>
</dbReference>
<evidence type="ECO:0000313" key="3">
    <source>
        <dbReference type="EMBL" id="KAK2070964.1"/>
    </source>
</evidence>